<dbReference type="FunFam" id="3.30.565.10:FF:000006">
    <property type="entry name" value="Sensor histidine kinase WalK"/>
    <property type="match status" value="1"/>
</dbReference>
<dbReference type="GO" id="GO:0000155">
    <property type="term" value="F:phosphorelay sensor kinase activity"/>
    <property type="evidence" value="ECO:0007669"/>
    <property type="project" value="InterPro"/>
</dbReference>
<reference evidence="10" key="1">
    <citation type="journal article" date="2023" name="Int. J. Syst. Evol. Microbiol.">
        <title>&lt;i&gt;Holtiella tumoricola&lt;/i&gt; gen. nov. sp. nov., isolated from a human clinical sample.</title>
        <authorList>
            <person name="Allen-Vercoe E."/>
            <person name="Daigneault M.C."/>
            <person name="Vancuren S.J."/>
            <person name="Cochrane K."/>
            <person name="O'Neal L.L."/>
            <person name="Sankaranarayanan K."/>
            <person name="Lawson P.A."/>
        </authorList>
    </citation>
    <scope>NUCLEOTIDE SEQUENCE</scope>
    <source>
        <strain evidence="10">CC70A</strain>
    </source>
</reference>
<dbReference type="InterPro" id="IPR004358">
    <property type="entry name" value="Sig_transdc_His_kin-like_C"/>
</dbReference>
<evidence type="ECO:0000256" key="5">
    <source>
        <dbReference type="ARBA" id="ARBA00022679"/>
    </source>
</evidence>
<evidence type="ECO:0000256" key="7">
    <source>
        <dbReference type="ARBA" id="ARBA00023012"/>
    </source>
</evidence>
<keyword evidence="11" id="KW-1185">Reference proteome</keyword>
<sequence length="678" mass="78144">MSKFTMENDQFINNYLHRHLLIITTFTLLLIFLYTFNSALFISTSKFIMFVMAIYLLINSLSTRHITQNPFLSYTSIFYGAINTLQGLQFILTSILGVKVNSYYLSMATYHAGRLSFAFILVLLAYYYVHRKDQLERVSWYLMVVFILTCIVAIPAMMTDNFILFIKGNSLGALFFNLLTNLFTPVALFITFKILFPLRHQFPYTHKLIMIIFLVLASIMELIDFLYFEPLTAPRIIPYLFKISTLYLFIIGQIDCCILRPFKELYSEHKIHEKDIEDTHKELYQYSIYAKQLEHNLKAKTTHYERILSLFPEPFLLCIDDKILDTNQAALDLFHSVNKHDLTGSSLLSYLKLDDDLLEAYKQLPAHPGSLLKGETSLITLNNEIYDIEYLFTTTYLHESINIVCILRNITEKKQKALTEKALEKQNLKLSYFSNISHDIKMPINIIYSALQMQSHATTLTECLHYTDMMQANSLRLLKLINNILDVTKLENNMINFAPQIFNVVDAVETLCEMSYLYMQEKNITYVFDTDLDEKFIRTDAAAFERIIFNLLSNAIKYTPNNGELFIAIIDLNENIEIHIKDSGIGIASDKIDNIFDRFITADQGTSSKEHSCGIGLSIVRDLIHLMGGSIHCESVLGEGTTFIIQLPTPTLGDIEIDYPYQATYTSHNIKIEFCDIA</sequence>
<dbReference type="SMART" id="SM00388">
    <property type="entry name" value="HisKA"/>
    <property type="match status" value="1"/>
</dbReference>
<dbReference type="EC" id="2.7.13.3" evidence="3"/>
<keyword evidence="10" id="KW-0067">ATP-binding</keyword>
<dbReference type="PROSITE" id="PS50109">
    <property type="entry name" value="HIS_KIN"/>
    <property type="match status" value="1"/>
</dbReference>
<keyword evidence="4" id="KW-0597">Phosphoprotein</keyword>
<dbReference type="PANTHER" id="PTHR43547:SF2">
    <property type="entry name" value="HYBRID SIGNAL TRANSDUCTION HISTIDINE KINASE C"/>
    <property type="match status" value="1"/>
</dbReference>
<evidence type="ECO:0000256" key="2">
    <source>
        <dbReference type="ARBA" id="ARBA00004370"/>
    </source>
</evidence>
<dbReference type="AlphaFoldDB" id="A0AA42DLJ5"/>
<dbReference type="GO" id="GO:0005524">
    <property type="term" value="F:ATP binding"/>
    <property type="evidence" value="ECO:0007669"/>
    <property type="project" value="UniProtKB-KW"/>
</dbReference>
<dbReference type="PRINTS" id="PR00344">
    <property type="entry name" value="BCTRLSENSOR"/>
</dbReference>
<dbReference type="RefSeq" id="WP_053984899.1">
    <property type="nucleotide sequence ID" value="NZ_JAQIFT010000025.1"/>
</dbReference>
<keyword evidence="10" id="KW-0547">Nucleotide-binding</keyword>
<proteinExistence type="predicted"/>
<dbReference type="Pfam" id="PF02518">
    <property type="entry name" value="HATPase_c"/>
    <property type="match status" value="1"/>
</dbReference>
<comment type="caution">
    <text evidence="10">The sequence shown here is derived from an EMBL/GenBank/DDBJ whole genome shotgun (WGS) entry which is preliminary data.</text>
</comment>
<feature type="transmembrane region" description="Helical" evidence="8">
    <location>
        <begin position="140"/>
        <end position="158"/>
    </location>
</feature>
<keyword evidence="7" id="KW-0902">Two-component regulatory system</keyword>
<feature type="transmembrane region" description="Helical" evidence="8">
    <location>
        <begin position="170"/>
        <end position="196"/>
    </location>
</feature>
<evidence type="ECO:0000256" key="4">
    <source>
        <dbReference type="ARBA" id="ARBA00022553"/>
    </source>
</evidence>
<dbReference type="InterPro" id="IPR005467">
    <property type="entry name" value="His_kinase_dom"/>
</dbReference>
<evidence type="ECO:0000256" key="8">
    <source>
        <dbReference type="SAM" id="Phobius"/>
    </source>
</evidence>
<dbReference type="SUPFAM" id="SSF55874">
    <property type="entry name" value="ATPase domain of HSP90 chaperone/DNA topoisomerase II/histidine kinase"/>
    <property type="match status" value="1"/>
</dbReference>
<dbReference type="PANTHER" id="PTHR43547">
    <property type="entry name" value="TWO-COMPONENT HISTIDINE KINASE"/>
    <property type="match status" value="1"/>
</dbReference>
<feature type="transmembrane region" description="Helical" evidence="8">
    <location>
        <begin position="208"/>
        <end position="227"/>
    </location>
</feature>
<keyword evidence="8" id="KW-0812">Transmembrane</keyword>
<keyword evidence="6" id="KW-0418">Kinase</keyword>
<comment type="catalytic activity">
    <reaction evidence="1">
        <text>ATP + protein L-histidine = ADP + protein N-phospho-L-histidine.</text>
        <dbReference type="EC" id="2.7.13.3"/>
    </reaction>
</comment>
<dbReference type="Gene3D" id="3.30.450.20">
    <property type="entry name" value="PAS domain"/>
    <property type="match status" value="1"/>
</dbReference>
<dbReference type="CDD" id="cd00075">
    <property type="entry name" value="HATPase"/>
    <property type="match status" value="1"/>
</dbReference>
<dbReference type="EMBL" id="JAQIFT010000025">
    <property type="protein sequence ID" value="MDA3731052.1"/>
    <property type="molecule type" value="Genomic_DNA"/>
</dbReference>
<gene>
    <name evidence="10" type="ORF">PBV87_06060</name>
</gene>
<evidence type="ECO:0000256" key="6">
    <source>
        <dbReference type="ARBA" id="ARBA00022777"/>
    </source>
</evidence>
<dbReference type="Gene3D" id="1.10.287.130">
    <property type="match status" value="1"/>
</dbReference>
<comment type="subcellular location">
    <subcellularLocation>
        <location evidence="2">Membrane</location>
    </subcellularLocation>
</comment>
<dbReference type="InterPro" id="IPR035965">
    <property type="entry name" value="PAS-like_dom_sf"/>
</dbReference>
<dbReference type="Proteomes" id="UP001169242">
    <property type="component" value="Unassembled WGS sequence"/>
</dbReference>
<evidence type="ECO:0000256" key="1">
    <source>
        <dbReference type="ARBA" id="ARBA00000085"/>
    </source>
</evidence>
<dbReference type="InterPro" id="IPR036097">
    <property type="entry name" value="HisK_dim/P_sf"/>
</dbReference>
<protein>
    <recommendedName>
        <fullName evidence="3">histidine kinase</fullName>
        <ecNumber evidence="3">2.7.13.3</ecNumber>
    </recommendedName>
</protein>
<accession>A0AA42DLJ5</accession>
<dbReference type="InterPro" id="IPR003594">
    <property type="entry name" value="HATPase_dom"/>
</dbReference>
<dbReference type="GO" id="GO:0016020">
    <property type="term" value="C:membrane"/>
    <property type="evidence" value="ECO:0007669"/>
    <property type="project" value="UniProtKB-SubCell"/>
</dbReference>
<dbReference type="Pfam" id="PF00512">
    <property type="entry name" value="HisKA"/>
    <property type="match status" value="1"/>
</dbReference>
<evidence type="ECO:0000313" key="10">
    <source>
        <dbReference type="EMBL" id="MDA3731052.1"/>
    </source>
</evidence>
<name>A0AA42DLJ5_9FIRM</name>
<organism evidence="10 11">
    <name type="scientific">Holtiella tumoricola</name>
    <dbReference type="NCBI Taxonomy" id="3018743"/>
    <lineage>
        <taxon>Bacteria</taxon>
        <taxon>Bacillati</taxon>
        <taxon>Bacillota</taxon>
        <taxon>Clostridia</taxon>
        <taxon>Lachnospirales</taxon>
        <taxon>Cellulosilyticaceae</taxon>
        <taxon>Holtiella</taxon>
    </lineage>
</organism>
<feature type="transmembrane region" description="Helical" evidence="8">
    <location>
        <begin position="110"/>
        <end position="128"/>
    </location>
</feature>
<dbReference type="InterPro" id="IPR003661">
    <property type="entry name" value="HisK_dim/P_dom"/>
</dbReference>
<feature type="domain" description="Histidine kinase" evidence="9">
    <location>
        <begin position="435"/>
        <end position="651"/>
    </location>
</feature>
<keyword evidence="8" id="KW-1133">Transmembrane helix</keyword>
<feature type="transmembrane region" description="Helical" evidence="8">
    <location>
        <begin position="20"/>
        <end position="41"/>
    </location>
</feature>
<evidence type="ECO:0000259" key="9">
    <source>
        <dbReference type="PROSITE" id="PS50109"/>
    </source>
</evidence>
<keyword evidence="5" id="KW-0808">Transferase</keyword>
<evidence type="ECO:0000256" key="3">
    <source>
        <dbReference type="ARBA" id="ARBA00012438"/>
    </source>
</evidence>
<dbReference type="Gene3D" id="3.30.565.10">
    <property type="entry name" value="Histidine kinase-like ATPase, C-terminal domain"/>
    <property type="match status" value="1"/>
</dbReference>
<dbReference type="SUPFAM" id="SSF47384">
    <property type="entry name" value="Homodimeric domain of signal transducing histidine kinase"/>
    <property type="match status" value="1"/>
</dbReference>
<feature type="transmembrane region" description="Helical" evidence="8">
    <location>
        <begin position="47"/>
        <end position="66"/>
    </location>
</feature>
<dbReference type="SUPFAM" id="SSF55785">
    <property type="entry name" value="PYP-like sensor domain (PAS domain)"/>
    <property type="match status" value="1"/>
</dbReference>
<dbReference type="SMART" id="SM00387">
    <property type="entry name" value="HATPase_c"/>
    <property type="match status" value="1"/>
</dbReference>
<keyword evidence="8" id="KW-0472">Membrane</keyword>
<feature type="transmembrane region" description="Helical" evidence="8">
    <location>
        <begin position="78"/>
        <end position="98"/>
    </location>
</feature>
<evidence type="ECO:0000313" key="11">
    <source>
        <dbReference type="Proteomes" id="UP001169242"/>
    </source>
</evidence>
<dbReference type="InterPro" id="IPR036890">
    <property type="entry name" value="HATPase_C_sf"/>
</dbReference>
<dbReference type="CDD" id="cd00082">
    <property type="entry name" value="HisKA"/>
    <property type="match status" value="1"/>
</dbReference>